<keyword evidence="3" id="KW-1185">Reference proteome</keyword>
<name>A0ABS6F4F7_9CLOT</name>
<comment type="caution">
    <text evidence="2">The sequence shown here is derived from an EMBL/GenBank/DDBJ whole genome shotgun (WGS) entry which is preliminary data.</text>
</comment>
<sequence>MDKAILFSKFPFIQTSEITLRKVEITDLDDLYSIYSNEKLFKYRPGIVKKNKSTVENMISHFERDFGKKKIIYLGICINEDLKRIIGVAEIFDFDEKVNMATIGYTLNEDYWGHGFATKTVEVLRDYLLNAIGVNRVQAFVMPDNIKSRNVLERNRFTKEGTIRQGAVWTGKGIVDLDLFSFLKSDNA</sequence>
<feature type="domain" description="N-acetyltransferase" evidence="1">
    <location>
        <begin position="18"/>
        <end position="184"/>
    </location>
</feature>
<dbReference type="Proteomes" id="UP000736583">
    <property type="component" value="Unassembled WGS sequence"/>
</dbReference>
<dbReference type="RefSeq" id="WP_216457831.1">
    <property type="nucleotide sequence ID" value="NZ_JAHLQL010000007.1"/>
</dbReference>
<evidence type="ECO:0000313" key="2">
    <source>
        <dbReference type="EMBL" id="MBU5593148.1"/>
    </source>
</evidence>
<reference evidence="2 3" key="1">
    <citation type="submission" date="2021-06" db="EMBL/GenBank/DDBJ databases">
        <authorList>
            <person name="Sun Q."/>
            <person name="Li D."/>
        </authorList>
    </citation>
    <scope>NUCLEOTIDE SEQUENCE [LARGE SCALE GENOMIC DNA]</scope>
    <source>
        <strain evidence="2 3">MSJ-4</strain>
    </source>
</reference>
<dbReference type="EMBL" id="JAHLQL010000007">
    <property type="protein sequence ID" value="MBU5593148.1"/>
    <property type="molecule type" value="Genomic_DNA"/>
</dbReference>
<accession>A0ABS6F4F7</accession>
<dbReference type="Pfam" id="PF13302">
    <property type="entry name" value="Acetyltransf_3"/>
    <property type="match status" value="1"/>
</dbReference>
<dbReference type="PROSITE" id="PS51186">
    <property type="entry name" value="GNAT"/>
    <property type="match status" value="1"/>
</dbReference>
<organism evidence="2 3">
    <name type="scientific">Clostridium simiarum</name>
    <dbReference type="NCBI Taxonomy" id="2841506"/>
    <lineage>
        <taxon>Bacteria</taxon>
        <taxon>Bacillati</taxon>
        <taxon>Bacillota</taxon>
        <taxon>Clostridia</taxon>
        <taxon>Eubacteriales</taxon>
        <taxon>Clostridiaceae</taxon>
        <taxon>Clostridium</taxon>
    </lineage>
</organism>
<gene>
    <name evidence="2" type="ORF">KQI89_15470</name>
</gene>
<dbReference type="PANTHER" id="PTHR43792">
    <property type="entry name" value="GNAT FAMILY, PUTATIVE (AFU_ORTHOLOGUE AFUA_3G00765)-RELATED-RELATED"/>
    <property type="match status" value="1"/>
</dbReference>
<evidence type="ECO:0000259" key="1">
    <source>
        <dbReference type="PROSITE" id="PS51186"/>
    </source>
</evidence>
<proteinExistence type="predicted"/>
<dbReference type="PANTHER" id="PTHR43792:SF9">
    <property type="entry name" value="RIBOSOMAL-PROTEIN-ALANINE ACETYLTRANSFERASE"/>
    <property type="match status" value="1"/>
</dbReference>
<evidence type="ECO:0000313" key="3">
    <source>
        <dbReference type="Proteomes" id="UP000736583"/>
    </source>
</evidence>
<dbReference type="InterPro" id="IPR000182">
    <property type="entry name" value="GNAT_dom"/>
</dbReference>
<protein>
    <submittedName>
        <fullName evidence="2">GNAT family N-acetyltransferase</fullName>
    </submittedName>
</protein>
<dbReference type="InterPro" id="IPR051531">
    <property type="entry name" value="N-acetyltransferase"/>
</dbReference>